<organism evidence="1 2">
    <name type="scientific">Artemisia annua</name>
    <name type="common">Sweet wormwood</name>
    <dbReference type="NCBI Taxonomy" id="35608"/>
    <lineage>
        <taxon>Eukaryota</taxon>
        <taxon>Viridiplantae</taxon>
        <taxon>Streptophyta</taxon>
        <taxon>Embryophyta</taxon>
        <taxon>Tracheophyta</taxon>
        <taxon>Spermatophyta</taxon>
        <taxon>Magnoliopsida</taxon>
        <taxon>eudicotyledons</taxon>
        <taxon>Gunneridae</taxon>
        <taxon>Pentapetalae</taxon>
        <taxon>asterids</taxon>
        <taxon>campanulids</taxon>
        <taxon>Asterales</taxon>
        <taxon>Asteraceae</taxon>
        <taxon>Asteroideae</taxon>
        <taxon>Anthemideae</taxon>
        <taxon>Artemisiinae</taxon>
        <taxon>Artemisia</taxon>
    </lineage>
</organism>
<protein>
    <submittedName>
        <fullName evidence="1">Uncharacterized protein</fullName>
    </submittedName>
</protein>
<keyword evidence="2" id="KW-1185">Reference proteome</keyword>
<dbReference type="PANTHER" id="PTHR34538">
    <property type="entry name" value="EXPRESSED PROTEIN"/>
    <property type="match status" value="1"/>
</dbReference>
<sequence length="178" mass="20433">MRVGSDQDSSKSKKMGVMERLEWMNTCSKKQCRSLFWRMRAAMKKAVKNKHTFFVALYGGTKKQFNFQYDPSSYALNFDDGTHDQHHHDHYFFHVGVSKGVMVESLTASMQTEGKPLDFMLVDEHDIKFSGEPGIIRDSRSICMYCWPKANMAKYYLDDTVDVIKMLNGFEAASGQVA</sequence>
<dbReference type="EMBL" id="PKPP01000947">
    <property type="protein sequence ID" value="PWA87094.1"/>
    <property type="molecule type" value="Genomic_DNA"/>
</dbReference>
<evidence type="ECO:0000313" key="2">
    <source>
        <dbReference type="Proteomes" id="UP000245207"/>
    </source>
</evidence>
<dbReference type="PANTHER" id="PTHR34538:SF10">
    <property type="entry name" value="GENOME ASSEMBLY, CHROMOSOME: A06"/>
    <property type="match status" value="1"/>
</dbReference>
<dbReference type="STRING" id="35608.A0A2U1PMU7"/>
<gene>
    <name evidence="1" type="ORF">CTI12_AA135530</name>
</gene>
<reference evidence="1 2" key="1">
    <citation type="journal article" date="2018" name="Mol. Plant">
        <title>The genome of Artemisia annua provides insight into the evolution of Asteraceae family and artemisinin biosynthesis.</title>
        <authorList>
            <person name="Shen Q."/>
            <person name="Zhang L."/>
            <person name="Liao Z."/>
            <person name="Wang S."/>
            <person name="Yan T."/>
            <person name="Shi P."/>
            <person name="Liu M."/>
            <person name="Fu X."/>
            <person name="Pan Q."/>
            <person name="Wang Y."/>
            <person name="Lv Z."/>
            <person name="Lu X."/>
            <person name="Zhang F."/>
            <person name="Jiang W."/>
            <person name="Ma Y."/>
            <person name="Chen M."/>
            <person name="Hao X."/>
            <person name="Li L."/>
            <person name="Tang Y."/>
            <person name="Lv G."/>
            <person name="Zhou Y."/>
            <person name="Sun X."/>
            <person name="Brodelius P.E."/>
            <person name="Rose J.K.C."/>
            <person name="Tang K."/>
        </authorList>
    </citation>
    <scope>NUCLEOTIDE SEQUENCE [LARGE SCALE GENOMIC DNA]</scope>
    <source>
        <strain evidence="2">cv. Huhao1</strain>
        <tissue evidence="1">Leaf</tissue>
    </source>
</reference>
<proteinExistence type="predicted"/>
<dbReference type="Proteomes" id="UP000245207">
    <property type="component" value="Unassembled WGS sequence"/>
</dbReference>
<dbReference type="OrthoDB" id="755951at2759"/>
<comment type="caution">
    <text evidence="1">The sequence shown here is derived from an EMBL/GenBank/DDBJ whole genome shotgun (WGS) entry which is preliminary data.</text>
</comment>
<name>A0A2U1PMU7_ARTAN</name>
<evidence type="ECO:0000313" key="1">
    <source>
        <dbReference type="EMBL" id="PWA87094.1"/>
    </source>
</evidence>
<dbReference type="AlphaFoldDB" id="A0A2U1PMU7"/>
<accession>A0A2U1PMU7</accession>